<feature type="disulfide bond" evidence="4">
    <location>
        <begin position="115"/>
        <end position="125"/>
    </location>
</feature>
<gene>
    <name evidence="9" type="ORF">PoB_000021100</name>
</gene>
<evidence type="ECO:0000256" key="4">
    <source>
        <dbReference type="PROSITE-ProRule" id="PRU00076"/>
    </source>
</evidence>
<accession>A0AAV3XUH1</accession>
<protein>
    <submittedName>
        <fullName evidence="9">Neurogenic locus notch homolog protein 1-like</fullName>
    </submittedName>
</protein>
<keyword evidence="10" id="KW-1185">Reference proteome</keyword>
<evidence type="ECO:0000256" key="6">
    <source>
        <dbReference type="SAM" id="Phobius"/>
    </source>
</evidence>
<dbReference type="Proteomes" id="UP000735302">
    <property type="component" value="Unassembled WGS sequence"/>
</dbReference>
<feature type="domain" description="EGF-like" evidence="8">
    <location>
        <begin position="64"/>
        <end position="109"/>
    </location>
</feature>
<evidence type="ECO:0000313" key="9">
    <source>
        <dbReference type="EMBL" id="GFN73705.1"/>
    </source>
</evidence>
<keyword evidence="7" id="KW-0732">Signal</keyword>
<feature type="disulfide bond" evidence="4">
    <location>
        <begin position="136"/>
        <end position="145"/>
    </location>
</feature>
<dbReference type="PROSITE" id="PS01186">
    <property type="entry name" value="EGF_2"/>
    <property type="match status" value="3"/>
</dbReference>
<dbReference type="InterPro" id="IPR001881">
    <property type="entry name" value="EGF-like_Ca-bd_dom"/>
</dbReference>
<feature type="region of interest" description="Disordered" evidence="5">
    <location>
        <begin position="294"/>
        <end position="353"/>
    </location>
</feature>
<name>A0AAV3XUH1_9GAST</name>
<proteinExistence type="predicted"/>
<dbReference type="GO" id="GO:0005509">
    <property type="term" value="F:calcium ion binding"/>
    <property type="evidence" value="ECO:0007669"/>
    <property type="project" value="InterPro"/>
</dbReference>
<dbReference type="InterPro" id="IPR051022">
    <property type="entry name" value="Notch_Cell-Fate_Det"/>
</dbReference>
<dbReference type="PROSITE" id="PS50026">
    <property type="entry name" value="EGF_3"/>
    <property type="match status" value="3"/>
</dbReference>
<dbReference type="SMART" id="SM00179">
    <property type="entry name" value="EGF_CA"/>
    <property type="match status" value="2"/>
</dbReference>
<feature type="signal peptide" evidence="7">
    <location>
        <begin position="1"/>
        <end position="22"/>
    </location>
</feature>
<dbReference type="PROSITE" id="PS00022">
    <property type="entry name" value="EGF_1"/>
    <property type="match status" value="3"/>
</dbReference>
<dbReference type="EMBL" id="BLXT01000021">
    <property type="protein sequence ID" value="GFN73705.1"/>
    <property type="molecule type" value="Genomic_DNA"/>
</dbReference>
<feature type="compositionally biased region" description="Polar residues" evidence="5">
    <location>
        <begin position="339"/>
        <end position="353"/>
    </location>
</feature>
<evidence type="ECO:0000256" key="1">
    <source>
        <dbReference type="ARBA" id="ARBA00022536"/>
    </source>
</evidence>
<keyword evidence="2" id="KW-0677">Repeat</keyword>
<comment type="caution">
    <text evidence="9">The sequence shown here is derived from an EMBL/GenBank/DDBJ whole genome shotgun (WGS) entry which is preliminary data.</text>
</comment>
<feature type="disulfide bond" evidence="4">
    <location>
        <begin position="99"/>
        <end position="108"/>
    </location>
</feature>
<comment type="caution">
    <text evidence="4">Lacks conserved residue(s) required for the propagation of feature annotation.</text>
</comment>
<keyword evidence="3 4" id="KW-1015">Disulfide bond</keyword>
<feature type="domain" description="EGF-like" evidence="8">
    <location>
        <begin position="111"/>
        <end position="146"/>
    </location>
</feature>
<dbReference type="Gene3D" id="2.10.25.10">
    <property type="entry name" value="Laminin"/>
    <property type="match status" value="2"/>
</dbReference>
<dbReference type="InterPro" id="IPR000742">
    <property type="entry name" value="EGF"/>
</dbReference>
<keyword evidence="6" id="KW-0812">Transmembrane</keyword>
<dbReference type="PANTHER" id="PTHR24049">
    <property type="entry name" value="CRUMBS FAMILY MEMBER"/>
    <property type="match status" value="1"/>
</dbReference>
<keyword evidence="6" id="KW-1133">Transmembrane helix</keyword>
<feature type="chain" id="PRO_5043999730" evidence="7">
    <location>
        <begin position="23"/>
        <end position="387"/>
    </location>
</feature>
<organism evidence="9 10">
    <name type="scientific">Plakobranchus ocellatus</name>
    <dbReference type="NCBI Taxonomy" id="259542"/>
    <lineage>
        <taxon>Eukaryota</taxon>
        <taxon>Metazoa</taxon>
        <taxon>Spiralia</taxon>
        <taxon>Lophotrochozoa</taxon>
        <taxon>Mollusca</taxon>
        <taxon>Gastropoda</taxon>
        <taxon>Heterobranchia</taxon>
        <taxon>Euthyneura</taxon>
        <taxon>Panpulmonata</taxon>
        <taxon>Sacoglossa</taxon>
        <taxon>Placobranchoidea</taxon>
        <taxon>Plakobranchidae</taxon>
        <taxon>Plakobranchus</taxon>
    </lineage>
</organism>
<evidence type="ECO:0000256" key="2">
    <source>
        <dbReference type="ARBA" id="ARBA00022737"/>
    </source>
</evidence>
<evidence type="ECO:0000313" key="10">
    <source>
        <dbReference type="Proteomes" id="UP000735302"/>
    </source>
</evidence>
<keyword evidence="6" id="KW-0472">Membrane</keyword>
<evidence type="ECO:0000256" key="5">
    <source>
        <dbReference type="SAM" id="MobiDB-lite"/>
    </source>
</evidence>
<reference evidence="9 10" key="1">
    <citation type="journal article" date="2021" name="Elife">
        <title>Chloroplast acquisition without the gene transfer in kleptoplastic sea slugs, Plakobranchus ocellatus.</title>
        <authorList>
            <person name="Maeda T."/>
            <person name="Takahashi S."/>
            <person name="Yoshida T."/>
            <person name="Shimamura S."/>
            <person name="Takaki Y."/>
            <person name="Nagai Y."/>
            <person name="Toyoda A."/>
            <person name="Suzuki Y."/>
            <person name="Arimoto A."/>
            <person name="Ishii H."/>
            <person name="Satoh N."/>
            <person name="Nishiyama T."/>
            <person name="Hasebe M."/>
            <person name="Maruyama T."/>
            <person name="Minagawa J."/>
            <person name="Obokata J."/>
            <person name="Shigenobu S."/>
        </authorList>
    </citation>
    <scope>NUCLEOTIDE SEQUENCE [LARGE SCALE GENOMIC DNA]</scope>
</reference>
<dbReference type="Pfam" id="PF00008">
    <property type="entry name" value="EGF"/>
    <property type="match status" value="1"/>
</dbReference>
<feature type="compositionally biased region" description="Low complexity" evidence="5">
    <location>
        <begin position="315"/>
        <end position="329"/>
    </location>
</feature>
<feature type="compositionally biased region" description="Pro residues" evidence="5">
    <location>
        <begin position="299"/>
        <end position="313"/>
    </location>
</feature>
<sequence length="387" mass="41574">MHIWYLCFCLVWITNLLGSSLATNNTTSSRKLSSCSNGGTYYIDKQSIGRCLCAAGFVGLTCDEKDACLTNPCRNHGTCKHTSQLNAFANNSGSASCLCLPGFTGDSCEDEILPCEAKPCATGLCKNNGSSHFCQCPHGFSGSMCHIPESLCASAPCNANDGLAVCTETSPGYRCSCSKDNSYGLNCESKALPLPASGCDAEGEPESYCLCTADGRSVKVPLYRPRPDVGAKSRDFLAGFLGLVLGWLLGTGLLILYHQCFYTGDSVLARHARVEPIRQYSISSARSQSTTLSHYMHPEFPPTQPAQTPPPFPDTLTAPSATTTGSPPAQQQPDLHKNSIPNTAIPSKASETPRSTNIYRAGFVDAMAHHVARRKSSFTYRSAFRDW</sequence>
<dbReference type="AlphaFoldDB" id="A0AAV3XUH1"/>
<dbReference type="CDD" id="cd00054">
    <property type="entry name" value="EGF_CA"/>
    <property type="match status" value="1"/>
</dbReference>
<feature type="transmembrane region" description="Helical" evidence="6">
    <location>
        <begin position="236"/>
        <end position="257"/>
    </location>
</feature>
<evidence type="ECO:0000259" key="8">
    <source>
        <dbReference type="PROSITE" id="PS50026"/>
    </source>
</evidence>
<evidence type="ECO:0000256" key="7">
    <source>
        <dbReference type="SAM" id="SignalP"/>
    </source>
</evidence>
<dbReference type="SUPFAM" id="SSF57196">
    <property type="entry name" value="EGF/Laminin"/>
    <property type="match status" value="2"/>
</dbReference>
<feature type="disulfide bond" evidence="4">
    <location>
        <begin position="53"/>
        <end position="62"/>
    </location>
</feature>
<evidence type="ECO:0000256" key="3">
    <source>
        <dbReference type="ARBA" id="ARBA00023157"/>
    </source>
</evidence>
<dbReference type="SMART" id="SM00181">
    <property type="entry name" value="EGF"/>
    <property type="match status" value="4"/>
</dbReference>
<keyword evidence="1 4" id="KW-0245">EGF-like domain</keyword>
<feature type="domain" description="EGF-like" evidence="8">
    <location>
        <begin position="26"/>
        <end position="63"/>
    </location>
</feature>